<gene>
    <name evidence="1" type="ORF">PVAG01_09371</name>
</gene>
<dbReference type="EMBL" id="JBFCZG010000008">
    <property type="protein sequence ID" value="KAL3419149.1"/>
    <property type="molecule type" value="Genomic_DNA"/>
</dbReference>
<reference evidence="1 2" key="1">
    <citation type="submission" date="2024-06" db="EMBL/GenBank/DDBJ databases">
        <title>Complete genome of Phlyctema vagabunda strain 19-DSS-EL-015.</title>
        <authorList>
            <person name="Fiorenzani C."/>
        </authorList>
    </citation>
    <scope>NUCLEOTIDE SEQUENCE [LARGE SCALE GENOMIC DNA]</scope>
    <source>
        <strain evidence="1 2">19-DSS-EL-015</strain>
    </source>
</reference>
<organism evidence="1 2">
    <name type="scientific">Phlyctema vagabunda</name>
    <dbReference type="NCBI Taxonomy" id="108571"/>
    <lineage>
        <taxon>Eukaryota</taxon>
        <taxon>Fungi</taxon>
        <taxon>Dikarya</taxon>
        <taxon>Ascomycota</taxon>
        <taxon>Pezizomycotina</taxon>
        <taxon>Leotiomycetes</taxon>
        <taxon>Helotiales</taxon>
        <taxon>Dermateaceae</taxon>
        <taxon>Phlyctema</taxon>
    </lineage>
</organism>
<sequence length="95" mass="10220">MLILILRIGEGGGGDICALSLSLRELASYLPTLSIRSHLTEEEKTSGKKPFPLGWHLTSKYSNSVPASLQSKRYEGVSSVCRSSSSSSSIYGKVN</sequence>
<name>A0ABR4P769_9HELO</name>
<comment type="caution">
    <text evidence="1">The sequence shown here is derived from an EMBL/GenBank/DDBJ whole genome shotgun (WGS) entry which is preliminary data.</text>
</comment>
<accession>A0ABR4P769</accession>
<evidence type="ECO:0000313" key="1">
    <source>
        <dbReference type="EMBL" id="KAL3419149.1"/>
    </source>
</evidence>
<evidence type="ECO:0000313" key="2">
    <source>
        <dbReference type="Proteomes" id="UP001629113"/>
    </source>
</evidence>
<proteinExistence type="predicted"/>
<protein>
    <submittedName>
        <fullName evidence="1">Uncharacterized protein</fullName>
    </submittedName>
</protein>
<keyword evidence="2" id="KW-1185">Reference proteome</keyword>
<dbReference type="Proteomes" id="UP001629113">
    <property type="component" value="Unassembled WGS sequence"/>
</dbReference>